<dbReference type="AlphaFoldDB" id="T0KX16"/>
<evidence type="ECO:0000313" key="1">
    <source>
        <dbReference type="EMBL" id="EQB43946.1"/>
    </source>
</evidence>
<reference evidence="2" key="1">
    <citation type="journal article" date="2013" name="Mol. Plant Microbe Interact.">
        <title>Global aspects of pacC regulation of pathogenicity genes in Colletotrichum gloeosporioides as revealed by transcriptome analysis.</title>
        <authorList>
            <person name="Alkan N."/>
            <person name="Meng X."/>
            <person name="Friedlander G."/>
            <person name="Reuveni E."/>
            <person name="Sukno S."/>
            <person name="Sherman A."/>
            <person name="Thon M."/>
            <person name="Fluhr R."/>
            <person name="Prusky D."/>
        </authorList>
    </citation>
    <scope>NUCLEOTIDE SEQUENCE [LARGE SCALE GENOMIC DNA]</scope>
    <source>
        <strain evidence="2">Cg-14</strain>
    </source>
</reference>
<organism evidence="1 2">
    <name type="scientific">Colletotrichum gloeosporioides (strain Cg-14)</name>
    <name type="common">Anthracnose fungus</name>
    <name type="synonym">Glomerella cingulata</name>
    <dbReference type="NCBI Taxonomy" id="1237896"/>
    <lineage>
        <taxon>Eukaryota</taxon>
        <taxon>Fungi</taxon>
        <taxon>Dikarya</taxon>
        <taxon>Ascomycota</taxon>
        <taxon>Pezizomycotina</taxon>
        <taxon>Sordariomycetes</taxon>
        <taxon>Hypocreomycetidae</taxon>
        <taxon>Glomerellales</taxon>
        <taxon>Glomerellaceae</taxon>
        <taxon>Colletotrichum</taxon>
        <taxon>Colletotrichum gloeosporioides species complex</taxon>
    </lineage>
</organism>
<comment type="caution">
    <text evidence="1">The sequence shown here is derived from an EMBL/GenBank/DDBJ whole genome shotgun (WGS) entry which is preliminary data.</text>
</comment>
<accession>T0KX16</accession>
<dbReference type="HOGENOM" id="CLU_3415205_0_0_1"/>
<protein>
    <submittedName>
        <fullName evidence="1">Uncharacterized protein</fullName>
    </submittedName>
</protein>
<proteinExistence type="predicted"/>
<evidence type="ECO:0000313" key="2">
    <source>
        <dbReference type="Proteomes" id="UP000015530"/>
    </source>
</evidence>
<name>T0KX16_COLGC</name>
<dbReference type="EMBL" id="AMYD01004137">
    <property type="protein sequence ID" value="EQB43946.1"/>
    <property type="molecule type" value="Genomic_DNA"/>
</dbReference>
<gene>
    <name evidence="1" type="ORF">CGLO_17351</name>
</gene>
<sequence>MAAGGFVLKRIVQGLALLFIESSDFNG</sequence>
<dbReference type="Proteomes" id="UP000015530">
    <property type="component" value="Unassembled WGS sequence"/>
</dbReference>